<accession>A0A7V8JLA8</accession>
<comment type="caution">
    <text evidence="2">The sequence shown here is derived from an EMBL/GenBank/DDBJ whole genome shotgun (WGS) entry which is preliminary data.</text>
</comment>
<keyword evidence="1" id="KW-0812">Transmembrane</keyword>
<feature type="transmembrane region" description="Helical" evidence="1">
    <location>
        <begin position="23"/>
        <end position="42"/>
    </location>
</feature>
<evidence type="ECO:0000313" key="3">
    <source>
        <dbReference type="Proteomes" id="UP000487117"/>
    </source>
</evidence>
<dbReference type="EMBL" id="WNDS01000003">
    <property type="protein sequence ID" value="KAF1014597.1"/>
    <property type="molecule type" value="Genomic_DNA"/>
</dbReference>
<name>A0A7V8JLA8_STEMA</name>
<keyword evidence="1" id="KW-0472">Membrane</keyword>
<gene>
    <name evidence="2" type="ORF">GAK31_02084</name>
</gene>
<evidence type="ECO:0000256" key="1">
    <source>
        <dbReference type="SAM" id="Phobius"/>
    </source>
</evidence>
<sequence length="149" mass="17010">MSAKLPLRDVQLPPSPAFWPPPLGWRLVLLAVLLVLAVLAAWQRRRRLQRQRWERAFDDEVAAAATGVPRITAIVTLLRRAQRRVEPGSEALQGTAWLARIDPAQTLSGPQRELLLEGAYRPEVSAEDVETLRQWARPRFLALLLERRR</sequence>
<keyword evidence="1" id="KW-1133">Transmembrane helix</keyword>
<reference evidence="3" key="1">
    <citation type="journal article" date="2020" name="MBio">
        <title>Horizontal gene transfer to a defensive symbiont with a reduced genome amongst a multipartite beetle microbiome.</title>
        <authorList>
            <person name="Waterworth S.C."/>
            <person name="Florez L.V."/>
            <person name="Rees E.R."/>
            <person name="Hertweck C."/>
            <person name="Kaltenpoth M."/>
            <person name="Kwan J.C."/>
        </authorList>
    </citation>
    <scope>NUCLEOTIDE SEQUENCE [LARGE SCALE GENOMIC DNA]</scope>
</reference>
<dbReference type="Proteomes" id="UP000487117">
    <property type="component" value="Unassembled WGS sequence"/>
</dbReference>
<organism evidence="2 3">
    <name type="scientific">Stenotrophomonas maltophilia</name>
    <name type="common">Pseudomonas maltophilia</name>
    <name type="synonym">Xanthomonas maltophilia</name>
    <dbReference type="NCBI Taxonomy" id="40324"/>
    <lineage>
        <taxon>Bacteria</taxon>
        <taxon>Pseudomonadati</taxon>
        <taxon>Pseudomonadota</taxon>
        <taxon>Gammaproteobacteria</taxon>
        <taxon>Lysobacterales</taxon>
        <taxon>Lysobacteraceae</taxon>
        <taxon>Stenotrophomonas</taxon>
        <taxon>Stenotrophomonas maltophilia group</taxon>
    </lineage>
</organism>
<proteinExistence type="predicted"/>
<dbReference type="Pfam" id="PF14316">
    <property type="entry name" value="DUF4381"/>
    <property type="match status" value="1"/>
</dbReference>
<evidence type="ECO:0000313" key="2">
    <source>
        <dbReference type="EMBL" id="KAF1014597.1"/>
    </source>
</evidence>
<protein>
    <recommendedName>
        <fullName evidence="4">DUF4381 domain-containing protein</fullName>
    </recommendedName>
</protein>
<dbReference type="AlphaFoldDB" id="A0A7V8JLA8"/>
<dbReference type="InterPro" id="IPR025489">
    <property type="entry name" value="DUF4381"/>
</dbReference>
<evidence type="ECO:0008006" key="4">
    <source>
        <dbReference type="Google" id="ProtNLM"/>
    </source>
</evidence>